<protein>
    <submittedName>
        <fullName evidence="2">SAM-dependent methyltransferase</fullName>
    </submittedName>
</protein>
<name>A0AA91ZS47_9BACI</name>
<evidence type="ECO:0000313" key="3">
    <source>
        <dbReference type="Proteomes" id="UP000221020"/>
    </source>
</evidence>
<dbReference type="InterPro" id="IPR052939">
    <property type="entry name" value="23S_rRNA_MeTrnsfrase_RlmA"/>
</dbReference>
<evidence type="ECO:0000313" key="2">
    <source>
        <dbReference type="EMBL" id="PED81114.1"/>
    </source>
</evidence>
<dbReference type="EMBL" id="NVOR01000077">
    <property type="protein sequence ID" value="PED81114.1"/>
    <property type="molecule type" value="Genomic_DNA"/>
</dbReference>
<dbReference type="InterPro" id="IPR013216">
    <property type="entry name" value="Methyltransf_11"/>
</dbReference>
<dbReference type="GO" id="GO:0032259">
    <property type="term" value="P:methylation"/>
    <property type="evidence" value="ECO:0007669"/>
    <property type="project" value="UniProtKB-KW"/>
</dbReference>
<dbReference type="GO" id="GO:0008757">
    <property type="term" value="F:S-adenosylmethionine-dependent methyltransferase activity"/>
    <property type="evidence" value="ECO:0007669"/>
    <property type="project" value="InterPro"/>
</dbReference>
<dbReference type="Gene3D" id="3.40.50.150">
    <property type="entry name" value="Vaccinia Virus protein VP39"/>
    <property type="match status" value="1"/>
</dbReference>
<comment type="caution">
    <text evidence="2">The sequence shown here is derived from an EMBL/GenBank/DDBJ whole genome shotgun (WGS) entry which is preliminary data.</text>
</comment>
<dbReference type="PANTHER" id="PTHR43460:SF1">
    <property type="entry name" value="METHYLTRANSFERASE TYPE 11 DOMAIN-CONTAINING PROTEIN"/>
    <property type="match status" value="1"/>
</dbReference>
<keyword evidence="2" id="KW-0808">Transferase</keyword>
<reference evidence="2 3" key="1">
    <citation type="submission" date="2017-09" db="EMBL/GenBank/DDBJ databases">
        <title>Large-scale bioinformatics analysis of Bacillus genomes uncovers conserved roles of natural products in bacterial physiology.</title>
        <authorList>
            <consortium name="Agbiome Team Llc"/>
            <person name="Bleich R.M."/>
            <person name="Grubbs K.J."/>
            <person name="Santa Maria K.C."/>
            <person name="Allen S.E."/>
            <person name="Farag S."/>
            <person name="Shank E.A."/>
            <person name="Bowers A."/>
        </authorList>
    </citation>
    <scope>NUCLEOTIDE SEQUENCE [LARGE SCALE GENOMIC DNA]</scope>
    <source>
        <strain evidence="2 3">AFS092012</strain>
    </source>
</reference>
<dbReference type="AlphaFoldDB" id="A0AA91ZS47"/>
<dbReference type="Pfam" id="PF08241">
    <property type="entry name" value="Methyltransf_11"/>
    <property type="match status" value="1"/>
</dbReference>
<dbReference type="SUPFAM" id="SSF53335">
    <property type="entry name" value="S-adenosyl-L-methionine-dependent methyltransferases"/>
    <property type="match status" value="1"/>
</dbReference>
<sequence length="253" mass="28975">MKHDKLFLALLENANTRFSGWDFSFITETGRMKSQLLSWSYGSMAFQLIQNANAMLDMGTGGGEFLSMLKPFPPSVYATEGYTPNIPIAKNKLEPLGVKVVEVASDNALPFADKQFDLILNQHESYVASEVKRILSPNGIFLTQQVGGLDCAEINEHLSVPLNQEYADWTLETACNALQQNGFTILKSKEEFPLQRFYDIGAFIYYLKAIPWQIPEFTTKKYYNKLYNIHQLILQKGYFDVKQHRFLIQARYQ</sequence>
<gene>
    <name evidence="2" type="ORF">CON65_19000</name>
</gene>
<dbReference type="InterPro" id="IPR029063">
    <property type="entry name" value="SAM-dependent_MTases_sf"/>
</dbReference>
<dbReference type="PANTHER" id="PTHR43460">
    <property type="entry name" value="METHYLTRANSFERASE"/>
    <property type="match status" value="1"/>
</dbReference>
<dbReference type="CDD" id="cd02440">
    <property type="entry name" value="AdoMet_MTases"/>
    <property type="match status" value="1"/>
</dbReference>
<proteinExistence type="predicted"/>
<accession>A0AA91ZS47</accession>
<dbReference type="RefSeq" id="WP_097898968.1">
    <property type="nucleotide sequence ID" value="NZ_NVOR01000077.1"/>
</dbReference>
<organism evidence="2 3">
    <name type="scientific">Bacillus pseudomycoides</name>
    <dbReference type="NCBI Taxonomy" id="64104"/>
    <lineage>
        <taxon>Bacteria</taxon>
        <taxon>Bacillati</taxon>
        <taxon>Bacillota</taxon>
        <taxon>Bacilli</taxon>
        <taxon>Bacillales</taxon>
        <taxon>Bacillaceae</taxon>
        <taxon>Bacillus</taxon>
        <taxon>Bacillus cereus group</taxon>
    </lineage>
</organism>
<keyword evidence="2" id="KW-0489">Methyltransferase</keyword>
<feature type="domain" description="Methyltransferase type 11" evidence="1">
    <location>
        <begin position="56"/>
        <end position="142"/>
    </location>
</feature>
<evidence type="ECO:0000259" key="1">
    <source>
        <dbReference type="Pfam" id="PF08241"/>
    </source>
</evidence>
<dbReference type="Proteomes" id="UP000221020">
    <property type="component" value="Unassembled WGS sequence"/>
</dbReference>